<feature type="transmembrane region" description="Helical" evidence="9">
    <location>
        <begin position="463"/>
        <end position="479"/>
    </location>
</feature>
<protein>
    <recommendedName>
        <fullName evidence="11">6-Cys domain-containing protein</fullName>
    </recommendedName>
</protein>
<keyword evidence="3" id="KW-1003">Cell membrane</keyword>
<proteinExistence type="predicted"/>
<organism evidence="12 13">
    <name type="scientific">Plasmodium yoelii 17X</name>
    <dbReference type="NCBI Taxonomy" id="1323249"/>
    <lineage>
        <taxon>Eukaryota</taxon>
        <taxon>Sar</taxon>
        <taxon>Alveolata</taxon>
        <taxon>Apicomplexa</taxon>
        <taxon>Aconoidasida</taxon>
        <taxon>Haemosporida</taxon>
        <taxon>Plasmodiidae</taxon>
        <taxon>Plasmodium</taxon>
        <taxon>Plasmodium (Vinckeia)</taxon>
    </lineage>
</organism>
<gene>
    <name evidence="12" type="ORF">YYC_03268</name>
</gene>
<evidence type="ECO:0000256" key="5">
    <source>
        <dbReference type="ARBA" id="ARBA00023136"/>
    </source>
</evidence>
<feature type="domain" description="6-Cys" evidence="11">
    <location>
        <begin position="159"/>
        <end position="298"/>
    </location>
</feature>
<dbReference type="GO" id="GO:0009986">
    <property type="term" value="C:cell surface"/>
    <property type="evidence" value="ECO:0007669"/>
    <property type="project" value="UniProtKB-SubCell"/>
</dbReference>
<dbReference type="PROSITE" id="PS51701">
    <property type="entry name" value="6_CYS"/>
    <property type="match status" value="2"/>
</dbReference>
<keyword evidence="6" id="KW-1015">Disulfide bond</keyword>
<feature type="compositionally biased region" description="Low complexity" evidence="8">
    <location>
        <begin position="406"/>
        <end position="415"/>
    </location>
</feature>
<evidence type="ECO:0000256" key="2">
    <source>
        <dbReference type="ARBA" id="ARBA00004241"/>
    </source>
</evidence>
<keyword evidence="9" id="KW-1133">Transmembrane helix</keyword>
<evidence type="ECO:0000313" key="12">
    <source>
        <dbReference type="EMBL" id="ETB59906.1"/>
    </source>
</evidence>
<evidence type="ECO:0000256" key="1">
    <source>
        <dbReference type="ARBA" id="ARBA00004236"/>
    </source>
</evidence>
<accession>V7PK02</accession>
<dbReference type="EMBL" id="KI635766">
    <property type="protein sequence ID" value="ETB59906.1"/>
    <property type="molecule type" value="Genomic_DNA"/>
</dbReference>
<feature type="chain" id="PRO_5004764145" description="6-Cys domain-containing protein" evidence="10">
    <location>
        <begin position="23"/>
        <end position="480"/>
    </location>
</feature>
<evidence type="ECO:0000256" key="3">
    <source>
        <dbReference type="ARBA" id="ARBA00022475"/>
    </source>
</evidence>
<keyword evidence="5 9" id="KW-0472">Membrane</keyword>
<dbReference type="AlphaFoldDB" id="V7PK02"/>
<reference evidence="12 13" key="1">
    <citation type="submission" date="2013-11" db="EMBL/GenBank/DDBJ databases">
        <title>The Genome Sequence of Plasmodium yoelii 17X.</title>
        <authorList>
            <consortium name="The Broad Institute Genomics Platform"/>
            <consortium name="The Broad Institute Genome Sequencing Center for Infectious Disease"/>
            <person name="Neafsey D."/>
            <person name="Adams J."/>
            <person name="Walker B."/>
            <person name="Young S.K."/>
            <person name="Zeng Q."/>
            <person name="Gargeya S."/>
            <person name="Fitzgerald M."/>
            <person name="Haas B."/>
            <person name="Abouelleil A."/>
            <person name="Alvarado L."/>
            <person name="Chapman S.B."/>
            <person name="Gainer-Dewar J."/>
            <person name="Goldberg J."/>
            <person name="Griggs A."/>
            <person name="Gujja S."/>
            <person name="Hansen M."/>
            <person name="Howarth C."/>
            <person name="Imamovic A."/>
            <person name="Ireland A."/>
            <person name="Larimer J."/>
            <person name="McCowan C."/>
            <person name="Murphy C."/>
            <person name="Pearson M."/>
            <person name="Poon T.W."/>
            <person name="Priest M."/>
            <person name="Roberts A."/>
            <person name="Saif S."/>
            <person name="Shea T."/>
            <person name="Sykes S."/>
            <person name="Wortman J."/>
            <person name="Nusbaum C."/>
            <person name="Birren B."/>
        </authorList>
    </citation>
    <scope>NUCLEOTIDE SEQUENCE [LARGE SCALE GENOMIC DNA]</scope>
    <source>
        <strain evidence="12 13">17X</strain>
    </source>
</reference>
<evidence type="ECO:0000256" key="7">
    <source>
        <dbReference type="ARBA" id="ARBA00023180"/>
    </source>
</evidence>
<dbReference type="InterPro" id="IPR010884">
    <property type="entry name" value="6_CYS_dom"/>
</dbReference>
<sequence>MKRRSIFMYYCFCFLLKYVAFSNVPNPNTTIGHFEICEVNTSSGDAEECVLENEFGKMFLFICDIDYNEMSKNIVLPSECAKKTYIDHVNPNGTSPEVNTYDIFPDLIAANESQFRDKFYFYGTPYSSKDIDFICLCFSETKPDIKHVMKMSFKKMTKKIKGCDFGDNIPTKKDLTNGKALYENSSCHIYAYPGDVIGINCYKKDINNIYNNNLELQPNNCFHNVYYEDDILLSSKNLIPNSRVIPDPSNDVKLSKMHSYMSYIILPDEINENVKISCACKRDEYIGTMFLYVNTSKNILTSPDNNVEEIAPLNDHYISIGDMWDMGLHENPEQIQGIISNHANKKYYEHMKIYKSNKMDSSDDDESNETESSENESNERAHNGNRANKDANNSEKMTGNRRKKNNSINNTNYYSNYEDDNGINISTHDKYYEDQHFGNNGPLRKKRTFWQNMFGTSSSYYEVFNYFSIAFILIIHMLLL</sequence>
<keyword evidence="9" id="KW-0812">Transmembrane</keyword>
<keyword evidence="7" id="KW-0325">Glycoprotein</keyword>
<feature type="compositionally biased region" description="Acidic residues" evidence="8">
    <location>
        <begin position="362"/>
        <end position="376"/>
    </location>
</feature>
<evidence type="ECO:0000313" key="13">
    <source>
        <dbReference type="Proteomes" id="UP000018538"/>
    </source>
</evidence>
<dbReference type="OrthoDB" id="370202at2759"/>
<name>V7PK02_PLAYE</name>
<evidence type="ECO:0000256" key="4">
    <source>
        <dbReference type="ARBA" id="ARBA00022729"/>
    </source>
</evidence>
<dbReference type="InterPro" id="IPR038160">
    <property type="entry name" value="6_CYS_dom_sf"/>
</dbReference>
<dbReference type="Gene3D" id="2.60.40.2860">
    <property type="match status" value="2"/>
</dbReference>
<feature type="compositionally biased region" description="Basic and acidic residues" evidence="8">
    <location>
        <begin position="377"/>
        <end position="393"/>
    </location>
</feature>
<evidence type="ECO:0000256" key="10">
    <source>
        <dbReference type="SAM" id="SignalP"/>
    </source>
</evidence>
<feature type="region of interest" description="Disordered" evidence="8">
    <location>
        <begin position="358"/>
        <end position="415"/>
    </location>
</feature>
<keyword evidence="13" id="KW-1185">Reference proteome</keyword>
<feature type="signal peptide" evidence="10">
    <location>
        <begin position="1"/>
        <end position="22"/>
    </location>
</feature>
<comment type="subcellular location">
    <subcellularLocation>
        <location evidence="1">Cell membrane</location>
    </subcellularLocation>
    <subcellularLocation>
        <location evidence="2">Cell surface</location>
    </subcellularLocation>
</comment>
<feature type="domain" description="6-Cys" evidence="11">
    <location>
        <begin position="15"/>
        <end position="156"/>
    </location>
</feature>
<evidence type="ECO:0000256" key="9">
    <source>
        <dbReference type="SAM" id="Phobius"/>
    </source>
</evidence>
<evidence type="ECO:0000259" key="11">
    <source>
        <dbReference type="PROSITE" id="PS51701"/>
    </source>
</evidence>
<dbReference type="SMART" id="SM00970">
    <property type="entry name" value="s48_45"/>
    <property type="match status" value="1"/>
</dbReference>
<keyword evidence="4 10" id="KW-0732">Signal</keyword>
<evidence type="ECO:0000256" key="6">
    <source>
        <dbReference type="ARBA" id="ARBA00023157"/>
    </source>
</evidence>
<dbReference type="GO" id="GO:0005886">
    <property type="term" value="C:plasma membrane"/>
    <property type="evidence" value="ECO:0007669"/>
    <property type="project" value="UniProtKB-SubCell"/>
</dbReference>
<dbReference type="Proteomes" id="UP000018538">
    <property type="component" value="Unassembled WGS sequence"/>
</dbReference>
<evidence type="ECO:0000256" key="8">
    <source>
        <dbReference type="SAM" id="MobiDB-lite"/>
    </source>
</evidence>
<dbReference type="Pfam" id="PF07422">
    <property type="entry name" value="s48_45"/>
    <property type="match status" value="1"/>
</dbReference>